<evidence type="ECO:0000256" key="2">
    <source>
        <dbReference type="ARBA" id="ARBA00023150"/>
    </source>
</evidence>
<dbReference type="HAMAP" id="MF_00187">
    <property type="entry name" value="FdhD"/>
    <property type="match status" value="1"/>
</dbReference>
<dbReference type="PANTHER" id="PTHR30592:SF1">
    <property type="entry name" value="SULFUR CARRIER PROTEIN FDHD"/>
    <property type="match status" value="1"/>
</dbReference>
<dbReference type="Pfam" id="PF02634">
    <property type="entry name" value="FdhD-NarQ"/>
    <property type="match status" value="2"/>
</dbReference>
<reference evidence="4 5" key="1">
    <citation type="submission" date="2015-01" db="EMBL/GenBank/DDBJ databases">
        <title>Deinococcus puniceus/DY1/ whole genome sequencing.</title>
        <authorList>
            <person name="Kim M.K."/>
            <person name="Srinivasan S."/>
            <person name="Lee J.-J."/>
        </authorList>
    </citation>
    <scope>NUCLEOTIDE SEQUENCE [LARGE SCALE GENOMIC DNA]</scope>
    <source>
        <strain evidence="4 5">DY1</strain>
    </source>
</reference>
<dbReference type="InterPro" id="IPR003786">
    <property type="entry name" value="FdhD"/>
</dbReference>
<dbReference type="GO" id="GO:0016783">
    <property type="term" value="F:sulfurtransferase activity"/>
    <property type="evidence" value="ECO:0007669"/>
    <property type="project" value="InterPro"/>
</dbReference>
<dbReference type="InterPro" id="IPR016193">
    <property type="entry name" value="Cytidine_deaminase-like"/>
</dbReference>
<evidence type="ECO:0000256" key="1">
    <source>
        <dbReference type="ARBA" id="ARBA00022490"/>
    </source>
</evidence>
<evidence type="ECO:0000256" key="3">
    <source>
        <dbReference type="HAMAP-Rule" id="MF_00187"/>
    </source>
</evidence>
<comment type="caution">
    <text evidence="3">Lacks conserved residue(s) required for the propagation of feature annotation.</text>
</comment>
<evidence type="ECO:0000313" key="4">
    <source>
        <dbReference type="EMBL" id="ANE44915.1"/>
    </source>
</evidence>
<dbReference type="PIRSF" id="PIRSF015626">
    <property type="entry name" value="FdhD"/>
    <property type="match status" value="1"/>
</dbReference>
<accession>A0A172TCY3</accession>
<sequence>MTDWPATVYSGSGAGEKSETLAVEEPLEVRLHTPSGPVTLGILMRTPGADAELVRGWLLAEGLWLGTPQLEPDPENPNVMGLHTPEHERLAAGARLGVSSSACGVCGTGSIERLAVRAALPVWTGGPLSAAFLAGLPGRLQTLQPGFAASGGLHAAGLFGPDGACLCAYEDIGRHNATDKVIGWALERGLLPLSYQIAMIRENHPSGASGKKDGLAAFAEHPVPLRMFGNQSKSVSDSILVVSSRAGFEIVQKAVMGGVAVVVTVGAATSLAAETASTFGLTLCGWARADRLTVYSGAERVRP</sequence>
<dbReference type="AlphaFoldDB" id="A0A172TCY3"/>
<dbReference type="PATRIC" id="fig|1182568.3.peg.2041"/>
<dbReference type="GO" id="GO:0006777">
    <property type="term" value="P:Mo-molybdopterin cofactor biosynthetic process"/>
    <property type="evidence" value="ECO:0007669"/>
    <property type="project" value="UniProtKB-UniRule"/>
</dbReference>
<comment type="function">
    <text evidence="3">Required for formate dehydrogenase (FDH) activity. Acts as a sulfur carrier protein that transfers sulfur from IscS to the molybdenum cofactor prior to its insertion into FDH.</text>
</comment>
<evidence type="ECO:0000313" key="5">
    <source>
        <dbReference type="Proteomes" id="UP000077363"/>
    </source>
</evidence>
<keyword evidence="1 3" id="KW-0963">Cytoplasm</keyword>
<organism evidence="4 5">
    <name type="scientific">Deinococcus puniceus</name>
    <dbReference type="NCBI Taxonomy" id="1182568"/>
    <lineage>
        <taxon>Bacteria</taxon>
        <taxon>Thermotogati</taxon>
        <taxon>Deinococcota</taxon>
        <taxon>Deinococci</taxon>
        <taxon>Deinococcales</taxon>
        <taxon>Deinococcaceae</taxon>
        <taxon>Deinococcus</taxon>
    </lineage>
</organism>
<dbReference type="GO" id="GO:0097163">
    <property type="term" value="F:sulfur carrier activity"/>
    <property type="evidence" value="ECO:0007669"/>
    <property type="project" value="UniProtKB-UniRule"/>
</dbReference>
<dbReference type="KEGG" id="dpu:SU48_09790"/>
<comment type="subcellular location">
    <subcellularLocation>
        <location evidence="3">Cytoplasm</location>
    </subcellularLocation>
</comment>
<feature type="active site" description="Cysteine persulfide intermediate" evidence="3">
    <location>
        <position position="103"/>
    </location>
</feature>
<name>A0A172TCY3_9DEIO</name>
<dbReference type="GO" id="GO:0005737">
    <property type="term" value="C:cytoplasm"/>
    <property type="evidence" value="ECO:0007669"/>
    <property type="project" value="UniProtKB-SubCell"/>
</dbReference>
<keyword evidence="5" id="KW-1185">Reference proteome</keyword>
<dbReference type="SUPFAM" id="SSF53927">
    <property type="entry name" value="Cytidine deaminase-like"/>
    <property type="match status" value="2"/>
</dbReference>
<proteinExistence type="inferred from homology"/>
<dbReference type="Proteomes" id="UP000077363">
    <property type="component" value="Chromosome"/>
</dbReference>
<protein>
    <recommendedName>
        <fullName evidence="3">Sulfur carrier protein FdhD</fullName>
    </recommendedName>
</protein>
<dbReference type="PANTHER" id="PTHR30592">
    <property type="entry name" value="FORMATE DEHYDROGENASE"/>
    <property type="match status" value="1"/>
</dbReference>
<dbReference type="STRING" id="1182568.SU48_09790"/>
<dbReference type="EMBL" id="CP011387">
    <property type="protein sequence ID" value="ANE44915.1"/>
    <property type="molecule type" value="Genomic_DNA"/>
</dbReference>
<dbReference type="Gene3D" id="3.40.140.10">
    <property type="entry name" value="Cytidine Deaminase, domain 2"/>
    <property type="match status" value="1"/>
</dbReference>
<comment type="similarity">
    <text evidence="3">Belongs to the FdhD family.</text>
</comment>
<gene>
    <name evidence="3" type="primary">fdhD</name>
    <name evidence="4" type="ORF">SU48_09790</name>
</gene>
<keyword evidence="2 3" id="KW-0501">Molybdenum cofactor biosynthesis</keyword>